<evidence type="ECO:0000313" key="1">
    <source>
        <dbReference type="EMBL" id="MDQ0542223.1"/>
    </source>
</evidence>
<comment type="caution">
    <text evidence="1">The sequence shown here is derived from an EMBL/GenBank/DDBJ whole genome shotgun (WGS) entry which is preliminary data.</text>
</comment>
<sequence>MPGLGSAQLVWNAASSERRQVFASMAAYRPAFAANIYNGQGKNGVSFYYNWFL</sequence>
<proteinExistence type="predicted"/>
<dbReference type="AlphaFoldDB" id="A0AAJ1TTG0"/>
<organism evidence="1 2">
    <name type="scientific">Methylobacterium brachiatum</name>
    <dbReference type="NCBI Taxonomy" id="269660"/>
    <lineage>
        <taxon>Bacteria</taxon>
        <taxon>Pseudomonadati</taxon>
        <taxon>Pseudomonadota</taxon>
        <taxon>Alphaproteobacteria</taxon>
        <taxon>Hyphomicrobiales</taxon>
        <taxon>Methylobacteriaceae</taxon>
        <taxon>Methylobacterium</taxon>
    </lineage>
</organism>
<dbReference type="Proteomes" id="UP001223420">
    <property type="component" value="Unassembled WGS sequence"/>
</dbReference>
<reference evidence="1" key="1">
    <citation type="submission" date="2023-07" db="EMBL/GenBank/DDBJ databases">
        <title>Genomic Encyclopedia of Type Strains, Phase IV (KMG-IV): sequencing the most valuable type-strain genomes for metagenomic binning, comparative biology and taxonomic classification.</title>
        <authorList>
            <person name="Goeker M."/>
        </authorList>
    </citation>
    <scope>NUCLEOTIDE SEQUENCE</scope>
    <source>
        <strain evidence="1">DSM 19569</strain>
    </source>
</reference>
<dbReference type="EMBL" id="JAUSWL010000002">
    <property type="protein sequence ID" value="MDQ0542223.1"/>
    <property type="molecule type" value="Genomic_DNA"/>
</dbReference>
<name>A0AAJ1TTG0_9HYPH</name>
<accession>A0AAJ1TTG0</accession>
<evidence type="ECO:0000313" key="2">
    <source>
        <dbReference type="Proteomes" id="UP001223420"/>
    </source>
</evidence>
<gene>
    <name evidence="1" type="ORF">QO001_001141</name>
</gene>
<protein>
    <submittedName>
        <fullName evidence="1">Uncharacterized protein</fullName>
    </submittedName>
</protein>